<evidence type="ECO:0000256" key="1">
    <source>
        <dbReference type="ARBA" id="ARBA00004141"/>
    </source>
</evidence>
<dbReference type="Gene3D" id="1.20.1250.20">
    <property type="entry name" value="MFS general substrate transporter like domains"/>
    <property type="match status" value="2"/>
</dbReference>
<keyword evidence="4 7" id="KW-1133">Transmembrane helix</keyword>
<feature type="transmembrane region" description="Helical" evidence="7">
    <location>
        <begin position="437"/>
        <end position="458"/>
    </location>
</feature>
<evidence type="ECO:0000313" key="9">
    <source>
        <dbReference type="Proteomes" id="UP000184330"/>
    </source>
</evidence>
<dbReference type="PANTHER" id="PTHR43791">
    <property type="entry name" value="PERMEASE-RELATED"/>
    <property type="match status" value="1"/>
</dbReference>
<feature type="transmembrane region" description="Helical" evidence="7">
    <location>
        <begin position="320"/>
        <end position="340"/>
    </location>
</feature>
<dbReference type="EMBL" id="FJOG01000012">
    <property type="protein sequence ID" value="CZR58697.1"/>
    <property type="molecule type" value="Genomic_DNA"/>
</dbReference>
<feature type="transmembrane region" description="Helical" evidence="7">
    <location>
        <begin position="284"/>
        <end position="308"/>
    </location>
</feature>
<keyword evidence="5 7" id="KW-0472">Membrane</keyword>
<dbReference type="SUPFAM" id="SSF103473">
    <property type="entry name" value="MFS general substrate transporter"/>
    <property type="match status" value="1"/>
</dbReference>
<dbReference type="GO" id="GO:0022857">
    <property type="term" value="F:transmembrane transporter activity"/>
    <property type="evidence" value="ECO:0007669"/>
    <property type="project" value="InterPro"/>
</dbReference>
<proteinExistence type="predicted"/>
<evidence type="ECO:0000313" key="8">
    <source>
        <dbReference type="EMBL" id="CZR58697.1"/>
    </source>
</evidence>
<evidence type="ECO:0000256" key="7">
    <source>
        <dbReference type="SAM" id="Phobius"/>
    </source>
</evidence>
<feature type="transmembrane region" description="Helical" evidence="7">
    <location>
        <begin position="72"/>
        <end position="93"/>
    </location>
</feature>
<dbReference type="Proteomes" id="UP000184330">
    <property type="component" value="Unassembled WGS sequence"/>
</dbReference>
<comment type="subcellular location">
    <subcellularLocation>
        <location evidence="1">Membrane</location>
        <topology evidence="1">Multi-pass membrane protein</topology>
    </subcellularLocation>
</comment>
<dbReference type="InterPro" id="IPR036259">
    <property type="entry name" value="MFS_trans_sf"/>
</dbReference>
<feature type="region of interest" description="Disordered" evidence="6">
    <location>
        <begin position="1"/>
        <end position="21"/>
    </location>
</feature>
<feature type="transmembrane region" description="Helical" evidence="7">
    <location>
        <begin position="346"/>
        <end position="366"/>
    </location>
</feature>
<protein>
    <submittedName>
        <fullName evidence="8">Related to permease of the major facilitator superfamily</fullName>
    </submittedName>
</protein>
<sequence length="503" mass="56341">MDSITHQDHKGVSKESSPEKLDTQNGVILPFKLGDEVDVAAAVLANAQDQSPVTEEEMTKLRRKIDWRLTPMLFVCLQLSGWDKVLVGTAAIYGMETDLGLTGTFLIAIFPTLWALQRLPTGKYLAANIFCWGVVEMCHAATKNPAGILVCQFLLGVFQCCDLPAMVIISTMWWKKTEQPLRIAIICSVTSSVGNGRISFRFSFVTHAHIAKWKLIFLAPGAFTVLYGALMFFVLPNSPADCKWLSEREKFVAVERLRDEKLGVDSLTWKWHQAREAVLEKKNWILWLFFISVNIPNGGLISFSTIIIKSLGFTSRDSSLMTIPTGLVSTFSAWGFSWVAGCTKKYRTLVLIASLVIPLIGAVVVYATPRTNTPVQLIGLYMLYVYWAPYIVGLSMFQANTAGRSKKTTVNAMDYFAYAVGNIIGPQTFKSDQAPKYTGAIIAMTTCYAVCMLFGLWYEFACYLENKKRDEELRVSGNELGADHDMDFMDLTDKENRSFRYTM</sequence>
<dbReference type="Pfam" id="PF07690">
    <property type="entry name" value="MFS_1"/>
    <property type="match status" value="1"/>
</dbReference>
<organism evidence="8 9">
    <name type="scientific">Phialocephala subalpina</name>
    <dbReference type="NCBI Taxonomy" id="576137"/>
    <lineage>
        <taxon>Eukaryota</taxon>
        <taxon>Fungi</taxon>
        <taxon>Dikarya</taxon>
        <taxon>Ascomycota</taxon>
        <taxon>Pezizomycotina</taxon>
        <taxon>Leotiomycetes</taxon>
        <taxon>Helotiales</taxon>
        <taxon>Mollisiaceae</taxon>
        <taxon>Phialocephala</taxon>
        <taxon>Phialocephala fortinii species complex</taxon>
    </lineage>
</organism>
<keyword evidence="3 7" id="KW-0812">Transmembrane</keyword>
<keyword evidence="9" id="KW-1185">Reference proteome</keyword>
<dbReference type="InterPro" id="IPR011701">
    <property type="entry name" value="MFS"/>
</dbReference>
<evidence type="ECO:0000256" key="5">
    <source>
        <dbReference type="ARBA" id="ARBA00023136"/>
    </source>
</evidence>
<name>A0A1L7X0Y8_9HELO</name>
<dbReference type="OrthoDB" id="6730379at2759"/>
<dbReference type="AlphaFoldDB" id="A0A1L7X0Y8"/>
<feature type="transmembrane region" description="Helical" evidence="7">
    <location>
        <begin position="99"/>
        <end position="116"/>
    </location>
</feature>
<evidence type="ECO:0000256" key="3">
    <source>
        <dbReference type="ARBA" id="ARBA00022692"/>
    </source>
</evidence>
<evidence type="ECO:0000256" key="4">
    <source>
        <dbReference type="ARBA" id="ARBA00022989"/>
    </source>
</evidence>
<accession>A0A1L7X0Y8</accession>
<gene>
    <name evidence="8" type="ORF">PAC_08589</name>
</gene>
<dbReference type="GO" id="GO:0016020">
    <property type="term" value="C:membrane"/>
    <property type="evidence" value="ECO:0007669"/>
    <property type="project" value="UniProtKB-SubCell"/>
</dbReference>
<feature type="transmembrane region" description="Helical" evidence="7">
    <location>
        <begin position="378"/>
        <end position="397"/>
    </location>
</feature>
<evidence type="ECO:0000256" key="6">
    <source>
        <dbReference type="SAM" id="MobiDB-lite"/>
    </source>
</evidence>
<keyword evidence="2" id="KW-0813">Transport</keyword>
<dbReference type="PANTHER" id="PTHR43791:SF41">
    <property type="entry name" value="MAJOR FACILITATOR SUPERFAMILY (MFS) PROFILE DOMAIN-CONTAINING PROTEIN"/>
    <property type="match status" value="1"/>
</dbReference>
<reference evidence="8 9" key="1">
    <citation type="submission" date="2016-03" db="EMBL/GenBank/DDBJ databases">
        <authorList>
            <person name="Ploux O."/>
        </authorList>
    </citation>
    <scope>NUCLEOTIDE SEQUENCE [LARGE SCALE GENOMIC DNA]</scope>
    <source>
        <strain evidence="8 9">UAMH 11012</strain>
    </source>
</reference>
<feature type="transmembrane region" description="Helical" evidence="7">
    <location>
        <begin position="215"/>
        <end position="235"/>
    </location>
</feature>
<evidence type="ECO:0000256" key="2">
    <source>
        <dbReference type="ARBA" id="ARBA00022448"/>
    </source>
</evidence>